<evidence type="ECO:0000313" key="5">
    <source>
        <dbReference type="RefSeq" id="XP_018321496.1"/>
    </source>
</evidence>
<gene>
    <name evidence="5" type="primary">LOC108734428</name>
</gene>
<dbReference type="AlphaFoldDB" id="A0A1W4WBZ1"/>
<dbReference type="KEGG" id="apln:108734428"/>
<dbReference type="InterPro" id="IPR036291">
    <property type="entry name" value="NAD(P)-bd_dom_sf"/>
</dbReference>
<proteinExistence type="inferred from homology"/>
<dbReference type="PANTHER" id="PTHR44229">
    <property type="entry name" value="15-HYDROXYPROSTAGLANDIN DEHYDROGENASE [NAD(+)]"/>
    <property type="match status" value="1"/>
</dbReference>
<name>A0A1W4WBZ1_AGRPL</name>
<dbReference type="InParanoid" id="A0A1W4WBZ1"/>
<protein>
    <submittedName>
        <fullName evidence="5">15-hydroxyprostaglandin dehydrogenase [NAD(+)]-like</fullName>
    </submittedName>
</protein>
<accession>A0A1W4WBZ1</accession>
<dbReference type="PRINTS" id="PR00080">
    <property type="entry name" value="SDRFAMILY"/>
</dbReference>
<dbReference type="Gene3D" id="3.40.50.720">
    <property type="entry name" value="NAD(P)-binding Rossmann-like Domain"/>
    <property type="match status" value="1"/>
</dbReference>
<evidence type="ECO:0000256" key="1">
    <source>
        <dbReference type="ARBA" id="ARBA00006484"/>
    </source>
</evidence>
<dbReference type="GeneID" id="108734428"/>
<dbReference type="PANTHER" id="PTHR44229:SF8">
    <property type="entry name" value="ALCOHOL DEHYDROGENASE-RELATED"/>
    <property type="match status" value="1"/>
</dbReference>
<dbReference type="GO" id="GO:0005737">
    <property type="term" value="C:cytoplasm"/>
    <property type="evidence" value="ECO:0007669"/>
    <property type="project" value="TreeGrafter"/>
</dbReference>
<comment type="similarity">
    <text evidence="1 3">Belongs to the short-chain dehydrogenases/reductases (SDR) family.</text>
</comment>
<organism evidence="4 5">
    <name type="scientific">Agrilus planipennis</name>
    <name type="common">Emerald ash borer</name>
    <name type="synonym">Agrilus marcopoli</name>
    <dbReference type="NCBI Taxonomy" id="224129"/>
    <lineage>
        <taxon>Eukaryota</taxon>
        <taxon>Metazoa</taxon>
        <taxon>Ecdysozoa</taxon>
        <taxon>Arthropoda</taxon>
        <taxon>Hexapoda</taxon>
        <taxon>Insecta</taxon>
        <taxon>Pterygota</taxon>
        <taxon>Neoptera</taxon>
        <taxon>Endopterygota</taxon>
        <taxon>Coleoptera</taxon>
        <taxon>Polyphaga</taxon>
        <taxon>Elateriformia</taxon>
        <taxon>Buprestoidea</taxon>
        <taxon>Buprestidae</taxon>
        <taxon>Agrilinae</taxon>
        <taxon>Agrilus</taxon>
    </lineage>
</organism>
<evidence type="ECO:0000313" key="4">
    <source>
        <dbReference type="Proteomes" id="UP000192223"/>
    </source>
</evidence>
<keyword evidence="2" id="KW-0560">Oxidoreductase</keyword>
<evidence type="ECO:0000256" key="2">
    <source>
        <dbReference type="ARBA" id="ARBA00023002"/>
    </source>
</evidence>
<dbReference type="GO" id="GO:0016616">
    <property type="term" value="F:oxidoreductase activity, acting on the CH-OH group of donors, NAD or NADP as acceptor"/>
    <property type="evidence" value="ECO:0007669"/>
    <property type="project" value="TreeGrafter"/>
</dbReference>
<dbReference type="Proteomes" id="UP000192223">
    <property type="component" value="Unplaced"/>
</dbReference>
<reference evidence="5" key="1">
    <citation type="submission" date="2025-08" db="UniProtKB">
        <authorList>
            <consortium name="RefSeq"/>
        </authorList>
    </citation>
    <scope>IDENTIFICATION</scope>
    <source>
        <tissue evidence="5">Entire body</tissue>
    </source>
</reference>
<dbReference type="RefSeq" id="XP_018321496.1">
    <property type="nucleotide sequence ID" value="XM_018465994.1"/>
</dbReference>
<dbReference type="STRING" id="224129.A0A1W4WBZ1"/>
<dbReference type="SUPFAM" id="SSF51735">
    <property type="entry name" value="NAD(P)-binding Rossmann-fold domains"/>
    <property type="match status" value="1"/>
</dbReference>
<dbReference type="InterPro" id="IPR002347">
    <property type="entry name" value="SDR_fam"/>
</dbReference>
<keyword evidence="4" id="KW-1185">Reference proteome</keyword>
<sequence>MSSVTRLKPLKTILSASKQFINQYVSKASIHFTCSCSKRFQPEPHDKFFLEPKCKVALITGAEGIGFACAHQLLQNGARGVVILGVDPIKGKEAALSLNCSFGKGRSIFINSNVNCMVQFEEAFREAKREYGGLDIVINAAGIIDGHQWEREVVTNLIGTIRGTLLAYKYISRANFGGGGVIINMSGVTGLEPLSSAPTLSAEHHAIVGLSRSFGHEMHNKKTGVRVICLCPGFTKTSFIKRVKEKSMCVEYGLALEKEIASAAKQNPDAIGKAAVHVIRHAESGSVWVVEGSKLYQTEIPQRTSYMKLAAQYY</sequence>
<dbReference type="OrthoDB" id="417891at2759"/>
<dbReference type="PRINTS" id="PR01167">
    <property type="entry name" value="INSADHFAMILY"/>
</dbReference>
<dbReference type="Pfam" id="PF00106">
    <property type="entry name" value="adh_short"/>
    <property type="match status" value="1"/>
</dbReference>
<evidence type="ECO:0000256" key="3">
    <source>
        <dbReference type="RuleBase" id="RU000363"/>
    </source>
</evidence>